<dbReference type="HOGENOM" id="CLU_2090544_0_0_1"/>
<evidence type="ECO:0000313" key="3">
    <source>
        <dbReference type="Proteomes" id="UP000053647"/>
    </source>
</evidence>
<accession>A0A0C9T7A8</accession>
<keyword evidence="3" id="KW-1185">Reference proteome</keyword>
<feature type="non-terminal residue" evidence="2">
    <location>
        <position position="117"/>
    </location>
</feature>
<feature type="non-terminal residue" evidence="2">
    <location>
        <position position="1"/>
    </location>
</feature>
<dbReference type="InterPro" id="IPR026894">
    <property type="entry name" value="DnaJ_X"/>
</dbReference>
<dbReference type="AlphaFoldDB" id="A0A0C9T7A8"/>
<protein>
    <recommendedName>
        <fullName evidence="1">DNAJ-containing protein X-domain domain-containing protein</fullName>
    </recommendedName>
</protein>
<reference evidence="2 3" key="1">
    <citation type="submission" date="2014-06" db="EMBL/GenBank/DDBJ databases">
        <authorList>
            <consortium name="DOE Joint Genome Institute"/>
            <person name="Kuo A."/>
            <person name="Kohler A."/>
            <person name="Nagy L.G."/>
            <person name="Floudas D."/>
            <person name="Copeland A."/>
            <person name="Barry K.W."/>
            <person name="Cichocki N."/>
            <person name="Veneault-Fourrey C."/>
            <person name="LaButti K."/>
            <person name="Lindquist E.A."/>
            <person name="Lipzen A."/>
            <person name="Lundell T."/>
            <person name="Morin E."/>
            <person name="Murat C."/>
            <person name="Sun H."/>
            <person name="Tunlid A."/>
            <person name="Henrissat B."/>
            <person name="Grigoriev I.V."/>
            <person name="Hibbett D.S."/>
            <person name="Martin F."/>
            <person name="Nordberg H.P."/>
            <person name="Cantor M.N."/>
            <person name="Hua S.X."/>
        </authorList>
    </citation>
    <scope>NUCLEOTIDE SEQUENCE [LARGE SCALE GENOMIC DNA]</scope>
    <source>
        <strain evidence="2 3">ATCC 200175</strain>
    </source>
</reference>
<reference evidence="3" key="2">
    <citation type="submission" date="2015-01" db="EMBL/GenBank/DDBJ databases">
        <title>Evolutionary Origins and Diversification of the Mycorrhizal Mutualists.</title>
        <authorList>
            <consortium name="DOE Joint Genome Institute"/>
            <consortium name="Mycorrhizal Genomics Consortium"/>
            <person name="Kohler A."/>
            <person name="Kuo A."/>
            <person name="Nagy L.G."/>
            <person name="Floudas D."/>
            <person name="Copeland A."/>
            <person name="Barry K.W."/>
            <person name="Cichocki N."/>
            <person name="Veneault-Fourrey C."/>
            <person name="LaButti K."/>
            <person name="Lindquist E.A."/>
            <person name="Lipzen A."/>
            <person name="Lundell T."/>
            <person name="Morin E."/>
            <person name="Murat C."/>
            <person name="Riley R."/>
            <person name="Ohm R."/>
            <person name="Sun H."/>
            <person name="Tunlid A."/>
            <person name="Henrissat B."/>
            <person name="Grigoriev I.V."/>
            <person name="Hibbett D.S."/>
            <person name="Martin F."/>
        </authorList>
    </citation>
    <scope>NUCLEOTIDE SEQUENCE [LARGE SCALE GENOMIC DNA]</scope>
    <source>
        <strain evidence="3">ATCC 200175</strain>
    </source>
</reference>
<organism evidence="2 3">
    <name type="scientific">Paxillus involutus ATCC 200175</name>
    <dbReference type="NCBI Taxonomy" id="664439"/>
    <lineage>
        <taxon>Eukaryota</taxon>
        <taxon>Fungi</taxon>
        <taxon>Dikarya</taxon>
        <taxon>Basidiomycota</taxon>
        <taxon>Agaricomycotina</taxon>
        <taxon>Agaricomycetes</taxon>
        <taxon>Agaricomycetidae</taxon>
        <taxon>Boletales</taxon>
        <taxon>Paxilineae</taxon>
        <taxon>Paxillaceae</taxon>
        <taxon>Paxillus</taxon>
    </lineage>
</organism>
<dbReference type="PANTHER" id="PTHR44924">
    <property type="entry name" value="DNAJ SUBFAMILY A MEMBER 2"/>
    <property type="match status" value="1"/>
</dbReference>
<gene>
    <name evidence="2" type="ORF">PAXINDRAFT_15571</name>
</gene>
<dbReference type="EMBL" id="KN819377">
    <property type="protein sequence ID" value="KIJ11575.1"/>
    <property type="molecule type" value="Genomic_DNA"/>
</dbReference>
<proteinExistence type="predicted"/>
<sequence length="117" mass="13535">CQHFDRRSSSRASLIKFKLPRRQGTYHLKRKGAWRSRLLRRVFKGTKLEVESVLRETCDRVLEDPSVSRNKATLRAVALQILGESYVAIKKDSDGILDEGEYVRVETKSSRDHPRPP</sequence>
<dbReference type="PANTHER" id="PTHR44924:SF1">
    <property type="entry name" value="DNAJ SUBFAMILY A MEMBER 2"/>
    <property type="match status" value="1"/>
</dbReference>
<name>A0A0C9T7A8_PAXIN</name>
<dbReference type="Pfam" id="PF14308">
    <property type="entry name" value="DnaJ-X"/>
    <property type="match status" value="1"/>
</dbReference>
<dbReference type="OrthoDB" id="552049at2759"/>
<evidence type="ECO:0000259" key="1">
    <source>
        <dbReference type="Pfam" id="PF14308"/>
    </source>
</evidence>
<feature type="domain" description="DNAJ-containing protein X-domain" evidence="1">
    <location>
        <begin position="37"/>
        <end position="94"/>
    </location>
</feature>
<dbReference type="Proteomes" id="UP000053647">
    <property type="component" value="Unassembled WGS sequence"/>
</dbReference>
<evidence type="ECO:0000313" key="2">
    <source>
        <dbReference type="EMBL" id="KIJ11575.1"/>
    </source>
</evidence>